<dbReference type="HOGENOM" id="CLU_2400150_0_0_1"/>
<gene>
    <name evidence="1" type="ORF">X797_006775</name>
</gene>
<comment type="caution">
    <text evidence="1">The sequence shown here is derived from an EMBL/GenBank/DDBJ whole genome shotgun (WGS) entry which is preliminary data.</text>
</comment>
<dbReference type="Proteomes" id="UP000030151">
    <property type="component" value="Unassembled WGS sequence"/>
</dbReference>
<evidence type="ECO:0000313" key="1">
    <source>
        <dbReference type="EMBL" id="EXU99983.1"/>
    </source>
</evidence>
<evidence type="ECO:0000313" key="2">
    <source>
        <dbReference type="Proteomes" id="UP000030151"/>
    </source>
</evidence>
<reference evidence="1 2" key="1">
    <citation type="submission" date="2014-02" db="EMBL/GenBank/DDBJ databases">
        <title>The genome sequence of the entomopathogenic fungus Metarhizium robertsii ARSEF 2575.</title>
        <authorList>
            <person name="Giuliano Garisto Donzelli B."/>
            <person name="Roe B.A."/>
            <person name="Macmil S.L."/>
            <person name="Krasnoff S.B."/>
            <person name="Gibson D.M."/>
        </authorList>
    </citation>
    <scope>NUCLEOTIDE SEQUENCE [LARGE SCALE GENOMIC DNA]</scope>
    <source>
        <strain evidence="1 2">ARSEF 2575</strain>
    </source>
</reference>
<proteinExistence type="predicted"/>
<organism evidence="1 2">
    <name type="scientific">Metarhizium robertsii</name>
    <dbReference type="NCBI Taxonomy" id="568076"/>
    <lineage>
        <taxon>Eukaryota</taxon>
        <taxon>Fungi</taxon>
        <taxon>Dikarya</taxon>
        <taxon>Ascomycota</taxon>
        <taxon>Pezizomycotina</taxon>
        <taxon>Sordariomycetes</taxon>
        <taxon>Hypocreomycetidae</taxon>
        <taxon>Hypocreales</taxon>
        <taxon>Clavicipitaceae</taxon>
        <taxon>Metarhizium</taxon>
    </lineage>
</organism>
<accession>A0A014NDR7</accession>
<dbReference type="EMBL" id="JELW01000015">
    <property type="protein sequence ID" value="EXU99983.1"/>
    <property type="molecule type" value="Genomic_DNA"/>
</dbReference>
<name>A0A014NDR7_9HYPO</name>
<dbReference type="AlphaFoldDB" id="A0A014NDR7"/>
<protein>
    <submittedName>
        <fullName evidence="1">Uncharacterized protein</fullName>
    </submittedName>
</protein>
<sequence length="93" mass="10535">MVVLERPAIPTEPLSENARTTFGSASAPAWCLRLLRDATAYPRHCPCRAWLERRLGGRKLWLRGTVEYGECGLFAEAEGLRRWENRCPGCEAM</sequence>